<feature type="region of interest" description="Disordered" evidence="1">
    <location>
        <begin position="463"/>
        <end position="485"/>
    </location>
</feature>
<evidence type="ECO:0000313" key="4">
    <source>
        <dbReference type="Proteomes" id="UP000685013"/>
    </source>
</evidence>
<protein>
    <submittedName>
        <fullName evidence="3">Zinc finger CCCH-type with G patch domain-containing protein</fullName>
    </submittedName>
</protein>
<evidence type="ECO:0000313" key="3">
    <source>
        <dbReference type="EMBL" id="KAG6587849.1"/>
    </source>
</evidence>
<feature type="region of interest" description="Disordered" evidence="1">
    <location>
        <begin position="850"/>
        <end position="875"/>
    </location>
</feature>
<feature type="compositionally biased region" description="Polar residues" evidence="1">
    <location>
        <begin position="130"/>
        <end position="141"/>
    </location>
</feature>
<feature type="compositionally biased region" description="Acidic residues" evidence="1">
    <location>
        <begin position="239"/>
        <end position="251"/>
    </location>
</feature>
<dbReference type="PROSITE" id="PS50174">
    <property type="entry name" value="G_PATCH"/>
    <property type="match status" value="3"/>
</dbReference>
<keyword evidence="4" id="KW-1185">Reference proteome</keyword>
<feature type="region of interest" description="Disordered" evidence="1">
    <location>
        <begin position="606"/>
        <end position="654"/>
    </location>
</feature>
<feature type="compositionally biased region" description="Polar residues" evidence="1">
    <location>
        <begin position="97"/>
        <end position="108"/>
    </location>
</feature>
<feature type="domain" description="G-patch" evidence="2">
    <location>
        <begin position="884"/>
        <end position="930"/>
    </location>
</feature>
<feature type="region of interest" description="Disordered" evidence="1">
    <location>
        <begin position="317"/>
        <end position="362"/>
    </location>
</feature>
<dbReference type="InterPro" id="IPR000467">
    <property type="entry name" value="G_patch_dom"/>
</dbReference>
<dbReference type="SMART" id="SM00443">
    <property type="entry name" value="G_patch"/>
    <property type="match status" value="3"/>
</dbReference>
<sequence length="967" mass="104010">MGLNGPERGVAGLDLRGFLAQQASGSHSLLPSSSIKTLSFSGSARSTMAGGRRRTNHAKPSDGFRKNKGSSGRRRSDPSSSVRGNLFVDGGFLSDWQFQTSPPSSAREGNSRSKGKSGSKSADLDRKKAASSSGTKQSNGNAIGYEYPPAPHQEGGLHSESQGLQNDADCSLDNSQPFILLNSNSKHTQIVAYVDDKPPLKEDDVEFTYDYGTNFLLGDSSHRGLGFHEEDELVRNQNSDDDSPTLVEEQEGLCTGSLPSKKETGSDERVECREEVELASEMLAEASSPNKYSHGVCSPRNSGFLSIGGVRLYTQDVSDEESDDDGELSNGSSEYSESLESDESSESDSSAEMACSGSDIDDEVAEDYLEGIGGSEHILKSKWLVKQELAESDDDCSSSSLDDTLEKLSGIALQEASKEYGMKKTPSRKKSNIVSRDNWSSLALDDLLIKDSRSASARKKKNAAHFAGSWPPKAPKSKACGKYPGEKKKYRKETIAAKRRERMLNRGVDLTKINLKLEHMVLNREDMFSFQPMHPRDCSQVRRLAAIYRLHSGCQGSGKKRFVTVTRTQYTGLPSSSDQVRLSQLIGARDEDNDFSVAEGLNIKSHGSNRSREKKNAKTSGLSILELNQSGSSKSRTRGSAGKGSSQKKTGKKYADQPVSFVSCGVMQPDAVEITTSNVKDVDKGKDIVDASEMMELTTSNVKNMDISRDSIGAFEAHTTGFGSKMMAKMGFVEGGGLGKDGQGMACPIEVIKRPKSLGLGVEFSEASTSAGDNQDSGGSAIRTTGALGKSTKMGAFEEHTKGFGSKMMAKMGFVEGGGLGKDGQGMARPIEVIKRPKSLGLGVEFSAEASTSAGNNQESRRSANRTTGALGKSKKMGAFEEHTKGFGSKMMAKMGFVEGMGLGKDSQGMVNPLLPARRPKARGLGAKATAADFLSPAVIVLRVFYVSGYVNSLVWFSVNQFLMWFF</sequence>
<feature type="compositionally biased region" description="Low complexity" evidence="1">
    <location>
        <begin position="639"/>
        <end position="648"/>
    </location>
</feature>
<dbReference type="EMBL" id="JAGKQH010000011">
    <property type="protein sequence ID" value="KAG6587849.1"/>
    <property type="molecule type" value="Genomic_DNA"/>
</dbReference>
<dbReference type="CDD" id="cd02646">
    <property type="entry name" value="R3H_G-patch"/>
    <property type="match status" value="1"/>
</dbReference>
<feature type="region of interest" description="Disordered" evidence="1">
    <location>
        <begin position="233"/>
        <end position="273"/>
    </location>
</feature>
<dbReference type="Proteomes" id="UP000685013">
    <property type="component" value="Chromosome 11"/>
</dbReference>
<evidence type="ECO:0000259" key="2">
    <source>
        <dbReference type="PROSITE" id="PS50174"/>
    </source>
</evidence>
<feature type="region of interest" description="Disordered" evidence="1">
    <location>
        <begin position="23"/>
        <end position="85"/>
    </location>
</feature>
<gene>
    <name evidence="3" type="ORF">SDJN03_16414</name>
</gene>
<feature type="compositionally biased region" description="Acidic residues" evidence="1">
    <location>
        <begin position="337"/>
        <end position="346"/>
    </location>
</feature>
<feature type="compositionally biased region" description="Polar residues" evidence="1">
    <location>
        <begin position="35"/>
        <end position="46"/>
    </location>
</feature>
<feature type="compositionally biased region" description="Polar residues" evidence="1">
    <location>
        <begin position="618"/>
        <end position="634"/>
    </location>
</feature>
<dbReference type="AlphaFoldDB" id="A0AAV6MV09"/>
<dbReference type="PANTHER" id="PTHR47423">
    <property type="entry name" value="G-PATCH DOMAIN CONTAINING PROTEIN"/>
    <property type="match status" value="1"/>
</dbReference>
<proteinExistence type="predicted"/>
<dbReference type="Pfam" id="PF01424">
    <property type="entry name" value="R3H"/>
    <property type="match status" value="1"/>
</dbReference>
<reference evidence="3 4" key="1">
    <citation type="journal article" date="2021" name="Hortic Res">
        <title>The domestication of Cucurbita argyrosperma as revealed by the genome of its wild relative.</title>
        <authorList>
            <person name="Barrera-Redondo J."/>
            <person name="Sanchez-de la Vega G."/>
            <person name="Aguirre-Liguori J.A."/>
            <person name="Castellanos-Morales G."/>
            <person name="Gutierrez-Guerrero Y.T."/>
            <person name="Aguirre-Dugua X."/>
            <person name="Aguirre-Planter E."/>
            <person name="Tenaillon M.I."/>
            <person name="Lira-Saade R."/>
            <person name="Eguiarte L.E."/>
        </authorList>
    </citation>
    <scope>NUCLEOTIDE SEQUENCE [LARGE SCALE GENOMIC DNA]</scope>
    <source>
        <strain evidence="3">JBR-2021</strain>
    </source>
</reference>
<dbReference type="InterPro" id="IPR001374">
    <property type="entry name" value="R3H_dom"/>
</dbReference>
<feature type="compositionally biased region" description="Basic and acidic residues" evidence="1">
    <location>
        <begin position="260"/>
        <end position="273"/>
    </location>
</feature>
<feature type="domain" description="G-patch" evidence="2">
    <location>
        <begin position="719"/>
        <end position="765"/>
    </location>
</feature>
<accession>A0AAV6MV09</accession>
<dbReference type="InterPro" id="IPR034082">
    <property type="entry name" value="R3H_G-patch"/>
</dbReference>
<comment type="caution">
    <text evidence="3">The sequence shown here is derived from an EMBL/GenBank/DDBJ whole genome shotgun (WGS) entry which is preliminary data.</text>
</comment>
<feature type="non-terminal residue" evidence="3">
    <location>
        <position position="1"/>
    </location>
</feature>
<feature type="region of interest" description="Disordered" evidence="1">
    <location>
        <begin position="97"/>
        <end position="169"/>
    </location>
</feature>
<dbReference type="Pfam" id="PF01585">
    <property type="entry name" value="G-patch"/>
    <property type="match status" value="3"/>
</dbReference>
<dbReference type="GO" id="GO:0003676">
    <property type="term" value="F:nucleic acid binding"/>
    <property type="evidence" value="ECO:0007669"/>
    <property type="project" value="InterPro"/>
</dbReference>
<evidence type="ECO:0000256" key="1">
    <source>
        <dbReference type="SAM" id="MobiDB-lite"/>
    </source>
</evidence>
<feature type="compositionally biased region" description="Low complexity" evidence="1">
    <location>
        <begin position="24"/>
        <end position="34"/>
    </location>
</feature>
<feature type="compositionally biased region" description="Acidic residues" evidence="1">
    <location>
        <begin position="317"/>
        <end position="327"/>
    </location>
</feature>
<organism evidence="3 4">
    <name type="scientific">Cucurbita argyrosperma subsp. sororia</name>
    <dbReference type="NCBI Taxonomy" id="37648"/>
    <lineage>
        <taxon>Eukaryota</taxon>
        <taxon>Viridiplantae</taxon>
        <taxon>Streptophyta</taxon>
        <taxon>Embryophyta</taxon>
        <taxon>Tracheophyta</taxon>
        <taxon>Spermatophyta</taxon>
        <taxon>Magnoliopsida</taxon>
        <taxon>eudicotyledons</taxon>
        <taxon>Gunneridae</taxon>
        <taxon>Pentapetalae</taxon>
        <taxon>rosids</taxon>
        <taxon>fabids</taxon>
        <taxon>Cucurbitales</taxon>
        <taxon>Cucurbitaceae</taxon>
        <taxon>Cucurbiteae</taxon>
        <taxon>Cucurbita</taxon>
    </lineage>
</organism>
<feature type="domain" description="G-patch" evidence="2">
    <location>
        <begin position="801"/>
        <end position="847"/>
    </location>
</feature>
<name>A0AAV6MV09_9ROSI</name>
<dbReference type="PANTHER" id="PTHR47423:SF2">
    <property type="entry name" value="PROTEIN SQS1"/>
    <property type="match status" value="1"/>
</dbReference>